<protein>
    <submittedName>
        <fullName evidence="1">Uncharacterized protein</fullName>
    </submittedName>
</protein>
<evidence type="ECO:0000313" key="1">
    <source>
        <dbReference type="EMBL" id="MBB6069472.1"/>
    </source>
</evidence>
<gene>
    <name evidence="1" type="ORF">HNQ61_001087</name>
</gene>
<sequence>MEKVRLTLSELQVQSFATTPAGSGQRGTVRGNDSTDGVVCPSCYGDPSTCWDTCDRTNEGCPEPESADCTFECYSAYRPCSSGASWC</sequence>
<comment type="caution">
    <text evidence="1">The sequence shown here is derived from an EMBL/GenBank/DDBJ whole genome shotgun (WGS) entry which is preliminary data.</text>
</comment>
<evidence type="ECO:0000313" key="2">
    <source>
        <dbReference type="Proteomes" id="UP000582837"/>
    </source>
</evidence>
<organism evidence="1 2">
    <name type="scientific">Longimicrobium terrae</name>
    <dbReference type="NCBI Taxonomy" id="1639882"/>
    <lineage>
        <taxon>Bacteria</taxon>
        <taxon>Pseudomonadati</taxon>
        <taxon>Gemmatimonadota</taxon>
        <taxon>Longimicrobiia</taxon>
        <taxon>Longimicrobiales</taxon>
        <taxon>Longimicrobiaceae</taxon>
        <taxon>Longimicrobium</taxon>
    </lineage>
</organism>
<keyword evidence="2" id="KW-1185">Reference proteome</keyword>
<reference evidence="1 2" key="1">
    <citation type="submission" date="2020-08" db="EMBL/GenBank/DDBJ databases">
        <title>Genomic Encyclopedia of Type Strains, Phase IV (KMG-IV): sequencing the most valuable type-strain genomes for metagenomic binning, comparative biology and taxonomic classification.</title>
        <authorList>
            <person name="Goeker M."/>
        </authorList>
    </citation>
    <scope>NUCLEOTIDE SEQUENCE [LARGE SCALE GENOMIC DNA]</scope>
    <source>
        <strain evidence="1 2">DSM 29007</strain>
    </source>
</reference>
<dbReference type="RefSeq" id="WP_170037578.1">
    <property type="nucleotide sequence ID" value="NZ_JABDTL010000002.1"/>
</dbReference>
<dbReference type="Proteomes" id="UP000582837">
    <property type="component" value="Unassembled WGS sequence"/>
</dbReference>
<dbReference type="NCBIfam" id="NF038180">
    <property type="entry name" value="leader_pinensin"/>
    <property type="match status" value="1"/>
</dbReference>
<dbReference type="AlphaFoldDB" id="A0A841GPZ7"/>
<proteinExistence type="predicted"/>
<accession>A0A841GPZ7</accession>
<dbReference type="InterPro" id="IPR059231">
    <property type="entry name" value="Leader_pinensin"/>
</dbReference>
<dbReference type="EMBL" id="JACHIA010000002">
    <property type="protein sequence ID" value="MBB6069472.1"/>
    <property type="molecule type" value="Genomic_DNA"/>
</dbReference>
<name>A0A841GPZ7_9BACT</name>